<evidence type="ECO:0000313" key="2">
    <source>
        <dbReference type="EMBL" id="CAL4099718.1"/>
    </source>
</evidence>
<dbReference type="AlphaFoldDB" id="A0AAV2QSJ0"/>
<accession>A0AAV2QSJ0</accession>
<proteinExistence type="predicted"/>
<evidence type="ECO:0000313" key="3">
    <source>
        <dbReference type="Proteomes" id="UP001497623"/>
    </source>
</evidence>
<comment type="caution">
    <text evidence="2">The sequence shown here is derived from an EMBL/GenBank/DDBJ whole genome shotgun (WGS) entry which is preliminary data.</text>
</comment>
<name>A0AAV2QSJ0_MEGNR</name>
<keyword evidence="3" id="KW-1185">Reference proteome</keyword>
<sequence>MVFLILLPLGLILTKHANGSPPADCIGANAGDKMTDSSNCRNFFLCMGDNTFHEPSFPCPDEYLCFNPAASDCSAEALVCDAACAAITGSCKTQCVNQGDHIADPYDCNKHYICLIPGDQHPVEEHCFPDKPFFNGVECVMDESECCTCQVPECIAAGNLYPDPFDCHQFYACIPIGM</sequence>
<dbReference type="Proteomes" id="UP001497623">
    <property type="component" value="Unassembled WGS sequence"/>
</dbReference>
<evidence type="ECO:0000256" key="1">
    <source>
        <dbReference type="SAM" id="SignalP"/>
    </source>
</evidence>
<gene>
    <name evidence="2" type="ORF">MNOR_LOCUS16566</name>
</gene>
<dbReference type="EMBL" id="CAXKWB010010949">
    <property type="protein sequence ID" value="CAL4099718.1"/>
    <property type="molecule type" value="Genomic_DNA"/>
</dbReference>
<feature type="chain" id="PRO_5043886902" evidence="1">
    <location>
        <begin position="20"/>
        <end position="178"/>
    </location>
</feature>
<feature type="non-terminal residue" evidence="2">
    <location>
        <position position="178"/>
    </location>
</feature>
<organism evidence="2 3">
    <name type="scientific">Meganyctiphanes norvegica</name>
    <name type="common">Northern krill</name>
    <name type="synonym">Thysanopoda norvegica</name>
    <dbReference type="NCBI Taxonomy" id="48144"/>
    <lineage>
        <taxon>Eukaryota</taxon>
        <taxon>Metazoa</taxon>
        <taxon>Ecdysozoa</taxon>
        <taxon>Arthropoda</taxon>
        <taxon>Crustacea</taxon>
        <taxon>Multicrustacea</taxon>
        <taxon>Malacostraca</taxon>
        <taxon>Eumalacostraca</taxon>
        <taxon>Eucarida</taxon>
        <taxon>Euphausiacea</taxon>
        <taxon>Euphausiidae</taxon>
        <taxon>Meganyctiphanes</taxon>
    </lineage>
</organism>
<protein>
    <submittedName>
        <fullName evidence="2">Uncharacterized protein</fullName>
    </submittedName>
</protein>
<feature type="signal peptide" evidence="1">
    <location>
        <begin position="1"/>
        <end position="19"/>
    </location>
</feature>
<reference evidence="2 3" key="1">
    <citation type="submission" date="2024-05" db="EMBL/GenBank/DDBJ databases">
        <authorList>
            <person name="Wallberg A."/>
        </authorList>
    </citation>
    <scope>NUCLEOTIDE SEQUENCE [LARGE SCALE GENOMIC DNA]</scope>
</reference>
<keyword evidence="1" id="KW-0732">Signal</keyword>